<evidence type="ECO:0000256" key="1">
    <source>
        <dbReference type="SAM" id="MobiDB-lite"/>
    </source>
</evidence>
<dbReference type="Pfam" id="PF03372">
    <property type="entry name" value="Exo_endo_phos"/>
    <property type="match status" value="1"/>
</dbReference>
<dbReference type="InterPro" id="IPR005135">
    <property type="entry name" value="Endo/exonuclease/phosphatase"/>
</dbReference>
<feature type="compositionally biased region" description="Polar residues" evidence="1">
    <location>
        <begin position="1110"/>
        <end position="1125"/>
    </location>
</feature>
<dbReference type="Gene3D" id="3.60.10.10">
    <property type="entry name" value="Endonuclease/exonuclease/phosphatase"/>
    <property type="match status" value="1"/>
</dbReference>
<name>A0AAV1TM51_9STRA</name>
<feature type="region of interest" description="Disordered" evidence="1">
    <location>
        <begin position="1110"/>
        <end position="1160"/>
    </location>
</feature>
<dbReference type="InterPro" id="IPR043502">
    <property type="entry name" value="DNA/RNA_pol_sf"/>
</dbReference>
<dbReference type="EMBL" id="CAKLBY020000069">
    <property type="protein sequence ID" value="CAK7923514.1"/>
    <property type="molecule type" value="Genomic_DNA"/>
</dbReference>
<feature type="domain" description="Reverse transcriptase" evidence="2">
    <location>
        <begin position="1915"/>
        <end position="2194"/>
    </location>
</feature>
<proteinExistence type="predicted"/>
<dbReference type="PANTHER" id="PTHR19446">
    <property type="entry name" value="REVERSE TRANSCRIPTASES"/>
    <property type="match status" value="1"/>
</dbReference>
<dbReference type="GO" id="GO:0003824">
    <property type="term" value="F:catalytic activity"/>
    <property type="evidence" value="ECO:0007669"/>
    <property type="project" value="InterPro"/>
</dbReference>
<feature type="compositionally biased region" description="Low complexity" evidence="1">
    <location>
        <begin position="39"/>
        <end position="69"/>
    </location>
</feature>
<feature type="compositionally biased region" description="Low complexity" evidence="1">
    <location>
        <begin position="141"/>
        <end position="151"/>
    </location>
</feature>
<dbReference type="SUPFAM" id="SSF56672">
    <property type="entry name" value="DNA/RNA polymerases"/>
    <property type="match status" value="1"/>
</dbReference>
<gene>
    <name evidence="3" type="ORF">PM001_LOCUS8664</name>
</gene>
<feature type="compositionally biased region" description="Pro residues" evidence="1">
    <location>
        <begin position="720"/>
        <end position="729"/>
    </location>
</feature>
<evidence type="ECO:0000313" key="4">
    <source>
        <dbReference type="Proteomes" id="UP001162060"/>
    </source>
</evidence>
<feature type="region of interest" description="Disordered" evidence="1">
    <location>
        <begin position="662"/>
        <end position="681"/>
    </location>
</feature>
<dbReference type="PROSITE" id="PS50878">
    <property type="entry name" value="RT_POL"/>
    <property type="match status" value="1"/>
</dbReference>
<feature type="region of interest" description="Disordered" evidence="1">
    <location>
        <begin position="1043"/>
        <end position="1062"/>
    </location>
</feature>
<dbReference type="Proteomes" id="UP001162060">
    <property type="component" value="Unassembled WGS sequence"/>
</dbReference>
<accession>A0AAV1TM51</accession>
<evidence type="ECO:0000259" key="2">
    <source>
        <dbReference type="PROSITE" id="PS50878"/>
    </source>
</evidence>
<dbReference type="Pfam" id="PF00078">
    <property type="entry name" value="RVT_1"/>
    <property type="match status" value="1"/>
</dbReference>
<dbReference type="InterPro" id="IPR000477">
    <property type="entry name" value="RT_dom"/>
</dbReference>
<dbReference type="SUPFAM" id="SSF56219">
    <property type="entry name" value="DNase I-like"/>
    <property type="match status" value="1"/>
</dbReference>
<organism evidence="3 4">
    <name type="scientific">Peronospora matthiolae</name>
    <dbReference type="NCBI Taxonomy" id="2874970"/>
    <lineage>
        <taxon>Eukaryota</taxon>
        <taxon>Sar</taxon>
        <taxon>Stramenopiles</taxon>
        <taxon>Oomycota</taxon>
        <taxon>Peronosporomycetes</taxon>
        <taxon>Peronosporales</taxon>
        <taxon>Peronosporaceae</taxon>
        <taxon>Peronospora</taxon>
    </lineage>
</organism>
<dbReference type="CDD" id="cd01650">
    <property type="entry name" value="RT_nLTR_like"/>
    <property type="match status" value="1"/>
</dbReference>
<feature type="region of interest" description="Disordered" evidence="1">
    <location>
        <begin position="690"/>
        <end position="776"/>
    </location>
</feature>
<protein>
    <recommendedName>
        <fullName evidence="2">Reverse transcriptase domain-containing protein</fullName>
    </recommendedName>
</protein>
<comment type="caution">
    <text evidence="3">The sequence shown here is derived from an EMBL/GenBank/DDBJ whole genome shotgun (WGS) entry which is preliminary data.</text>
</comment>
<feature type="compositionally biased region" description="Polar residues" evidence="1">
    <location>
        <begin position="1044"/>
        <end position="1058"/>
    </location>
</feature>
<feature type="region of interest" description="Disordered" evidence="1">
    <location>
        <begin position="1"/>
        <end position="159"/>
    </location>
</feature>
<reference evidence="3" key="1">
    <citation type="submission" date="2024-01" db="EMBL/GenBank/DDBJ databases">
        <authorList>
            <person name="Webb A."/>
        </authorList>
    </citation>
    <scope>NUCLEOTIDE SEQUENCE</scope>
    <source>
        <strain evidence="3">Pm1</strain>
    </source>
</reference>
<sequence length="2864" mass="317174">MPPSRQGGDAALPRGQPDDLGNSSPALDLPEDAGPPEKAPSLSAGSPSSSANGARAQAHAASAAHGTGAPVHAASSAHGTGVPGHAVSSPLADSQMPTPSVARESGLAGDASFTMADQPLRSGKTDAVTPRQDGPTGRASGEGSESSSSPSQAFTPPVHPRDMFEALTAAMKASSGPPYLDVWRQTIQELFALEFARLPVSFDALPAERKRYPKLTSTELVSLLDLFKQCFVVTSGRYVDWTRLAHQISKEILVTKWAFKEILRKLASRQKWAVAPIPRLWSQVVQTGSAAAPASTTGQQRPVFDDFMFDPAHFSEEETTTLRAICATRLNLTGTHRLREGTDDEWRIIIGIAEGLIACRRLPDFLNSVFDSDERLRLCRTVQAQVEGQLVLQLRHGRDIPIGRRTTHAITEKILESAEILRVCLPDLHRFLGLAKTISYNRSTRSIHFYFFTRAIAKAHQDVVVPFQGRAYTLENVHHPVRGSVWLNQRGPDGRSSHPRAAYTILLYNLTRFDDIGRIAAYLRSKIPTDFELEDMDTYTPNSRTSTAWKVTFHLAGCPTFLQGVVRLLWFGTPIIVRHPDVGRRLQCLQCGTLGHPASRCQFTDAQLRGPGGLEVHEAELLAVEDLAKPFSSPDEMRQMAQRRLVVQQSADAAAQAAVTPAVPVATSSPPPAAEPQPTGIPIQSVYTTHVAHAGPPPPAPKPRPEQPWMRRPLRGGRRPWPPIQPSPPQLNVSSGSYHVLQEDDRAEEGPSSPFEGSVASAPPQPGTGGSSTPAFSARLSHSRLLPEDQARKQAAGIRGPAVVIAGPALLTQQRRERLTCEKLLKLLPDRQCHSIPMDPKPLAEPIHMGELVSILGLREINTPANGNCLAIALAQAVAESALTAPTKDQELLTACIKRGITCTGLLNLEDQVPHDLRVQALKNVGRGWASMTRTESASQFRWFLTDFAATPSGGGASRVPPGWWGAEATPQWRCRKYHPVSMTVRGRAVASVKEYPLSIMACIDELQATKVGASQALPLVLRFGGSHYSAFLHSAGVADPLNLTDTQDGPSASTQDPVHSFGDTRATALVPLEEKSASALPSDDKLLPDSGDRTSIVLYDAGDAVARTSAQPSGQLALTSTSSSCRERGMASAARKRGHGGSPPLLAASADPGAVVPIGSRHKKGRVRSALRKSSLDAPDDRIDRDEWPELWSYLGAEWPPSAATPYPLVYGDSNGWEATARLEPELLLHHLRRFVFPDEVLASLSDTVFVQWTALWRQECLLSGLLEFRQRVTELPTGVWLDQWIARSQQRLSPSLLAPLIDNSDDWRKLRGINYAGDDILRLCDPHRRVRMSHHLMCAIVFDNEIFALTGTGGKPSRGSSSSTKGSLQQNFVFSPEVPFFEEADAYSRHRKLHDWSPSWTSAVDPLDSRGGDRLFISQNVRGFKASAREGWLSAWRSAPQIRRPQAWCIQETHVHTDEEAGRLSSRWAQLWGQHLDPDAPPLSFWSIGSSSRAGVAILLTPHSARTASAWEPERWSPRAIAISIGEDVLINVYAPTLRGEREDFFTSLLSWNLMASNTIMAGDFNCVQCPLLDRYGSYRSHRSESPALDAAVATLGLADARDLRDHADDEGTGDPTDHFTYWNGDRASRIDRFYVPEGWVGRVLWIEARVPSNQSDHQEVVLHLRDLNKPRSSCRHGRVTYPIHSSNPGRIVDELVAEMDGRAIGQSVSTLTWDADVTECQQCVRRIRKRVKQRRARFRRKIQGRARRPLLTRPQFISCNMEELRQEHLVRLGQKLARTADQLRYFYKRVADWERNQTVTTISRIHGPHFTRDMTNADKFASEWSTVLGKVHCQEERVDLPSAIRRFVNLPTDRVLSSADNRALLADFSEAEVLAAVSGLSRHKSAGLDRLNNDFYKDTSALLVPALVQLSNQILAGADPPAFISRSFDHTLAKKGDSADAMDYRPISLLQTSYKIFAKVLATRLQRVLPKVIGDSQQGFVHGRQMSKLVLMMLAQLATATSDTTTSADDSRVILLLDFRKAYDTVDREFLYEALRQFGFAERYVQLITRLHTGTSAAFLVNGEQSRPISVVSGIRQGCPLAPLLFLVVVEILGVAVQQSPDLSGLPVPGRHPATHVFSAFVDDSTIFLEKASQLEPAIALLSQFGTLSGLVAQPSKSQIICLNRAVHVADMRGIPVLQQADTVRYLGYQVGLRPLHNCNWALRIRKLQRRLMTASRVATSVANRVLILNSIILPSVLFTAAVFDMPEWARLAVHNLGVGLASLEVAIKTQRTKHALQWLTQAQDKYFGAWSAWAYQGRPTNSSLVLHCRTQAAGAASCVGAPSPNSWVPDVDKLLHPTVEQATILSERVRTYYHPILHGASSWWEEEEWVLSYHHPFPAGVPALDPQQCAIHRFWGTLGWSNNPWIQDGNGLSLKSATYDRIAICPISDLHIRRTGPTEFIFRIKPVGPRSFHHSQPKLRRWATAILLASPTFPIGGELALEPELVLRHAPPFRHEWTWASVQQGRVVGRREGYLEVADQPVELQQSADGIRWFFTTHLPELSTNSDEDRSVWALRLRRHGVVFYSHPGHHGFPWAVAESVANLAIRKAISRLAFTFHKRLLAVALRPLVRRLEAVCDFDQWQRAAANQDPAHVWKHDNGLSDHQVWTCYRIATKQLNLYHAGRPADNSCRALLACHGCKETPAHIFWDCPKARACWGQLITHWTGERAGRPWEERWFVGSVNRHAPEIPSKQRLRIYHMLPEDLEAGVAVWKRLWFIMSSICLTHLWNERNDAVFRGVQSTPLHSAARFWALGIRHLTALAKREHRGPATAVTGAIMHTCIDLFILEPRDKPIPLGDSHDKLPVPELLSWLRSFQTSLA</sequence>
<dbReference type="InterPro" id="IPR036691">
    <property type="entry name" value="Endo/exonu/phosph_ase_sf"/>
</dbReference>
<evidence type="ECO:0000313" key="3">
    <source>
        <dbReference type="EMBL" id="CAK7923514.1"/>
    </source>
</evidence>